<dbReference type="Gene3D" id="2.60.120.650">
    <property type="entry name" value="Cupin"/>
    <property type="match status" value="1"/>
</dbReference>
<dbReference type="Proteomes" id="UP000037460">
    <property type="component" value="Unassembled WGS sequence"/>
</dbReference>
<dbReference type="PROSITE" id="PS51257">
    <property type="entry name" value="PROKAR_LIPOPROTEIN"/>
    <property type="match status" value="1"/>
</dbReference>
<gene>
    <name evidence="3" type="ORF">Ctob_002329</name>
</gene>
<comment type="caution">
    <text evidence="3">The sequence shown here is derived from an EMBL/GenBank/DDBJ whole genome shotgun (WGS) entry which is preliminary data.</text>
</comment>
<dbReference type="InterPro" id="IPR050910">
    <property type="entry name" value="JMJD6_ArgDemeth/LysHydrox"/>
</dbReference>
<accession>A0A0M0JPQ0</accession>
<feature type="signal peptide" evidence="1">
    <location>
        <begin position="1"/>
        <end position="20"/>
    </location>
</feature>
<evidence type="ECO:0000259" key="2">
    <source>
        <dbReference type="PROSITE" id="PS51184"/>
    </source>
</evidence>
<reference evidence="4" key="1">
    <citation type="journal article" date="2015" name="PLoS Genet.">
        <title>Genome Sequence and Transcriptome Analyses of Chrysochromulina tobin: Metabolic Tools for Enhanced Algal Fitness in the Prominent Order Prymnesiales (Haptophyceae).</title>
        <authorList>
            <person name="Hovde B.T."/>
            <person name="Deodato C.R."/>
            <person name="Hunsperger H.M."/>
            <person name="Ryken S.A."/>
            <person name="Yost W."/>
            <person name="Jha R.K."/>
            <person name="Patterson J."/>
            <person name="Monnat R.J. Jr."/>
            <person name="Barlow S.B."/>
            <person name="Starkenburg S.R."/>
            <person name="Cattolico R.A."/>
        </authorList>
    </citation>
    <scope>NUCLEOTIDE SEQUENCE</scope>
    <source>
        <strain evidence="4">CCMP291</strain>
    </source>
</reference>
<feature type="chain" id="PRO_5005602065" description="JmjC domain-containing protein" evidence="1">
    <location>
        <begin position="21"/>
        <end position="358"/>
    </location>
</feature>
<evidence type="ECO:0000256" key="1">
    <source>
        <dbReference type="SAM" id="SignalP"/>
    </source>
</evidence>
<feature type="domain" description="JmjC" evidence="2">
    <location>
        <begin position="194"/>
        <end position="324"/>
    </location>
</feature>
<protein>
    <recommendedName>
        <fullName evidence="2">JmjC domain-containing protein</fullName>
    </recommendedName>
</protein>
<dbReference type="AlphaFoldDB" id="A0A0M0JPQ0"/>
<dbReference type="OrthoDB" id="438164at2759"/>
<dbReference type="InterPro" id="IPR003347">
    <property type="entry name" value="JmjC_dom"/>
</dbReference>
<dbReference type="PANTHER" id="PTHR12480">
    <property type="entry name" value="ARGININE DEMETHYLASE AND LYSYL-HYDROXYLASE JMJD"/>
    <property type="match status" value="1"/>
</dbReference>
<name>A0A0M0JPQ0_9EUKA</name>
<organism evidence="3 4">
    <name type="scientific">Chrysochromulina tobinii</name>
    <dbReference type="NCBI Taxonomy" id="1460289"/>
    <lineage>
        <taxon>Eukaryota</taxon>
        <taxon>Haptista</taxon>
        <taxon>Haptophyta</taxon>
        <taxon>Prymnesiophyceae</taxon>
        <taxon>Prymnesiales</taxon>
        <taxon>Chrysochromulinaceae</taxon>
        <taxon>Chrysochromulina</taxon>
    </lineage>
</organism>
<dbReference type="PROSITE" id="PS51184">
    <property type="entry name" value="JMJC"/>
    <property type="match status" value="1"/>
</dbReference>
<dbReference type="SUPFAM" id="SSF51197">
    <property type="entry name" value="Clavaminate synthase-like"/>
    <property type="match status" value="1"/>
</dbReference>
<dbReference type="EMBL" id="JWZX01002565">
    <property type="protein sequence ID" value="KOO28470.1"/>
    <property type="molecule type" value="Genomic_DNA"/>
</dbReference>
<evidence type="ECO:0000313" key="3">
    <source>
        <dbReference type="EMBL" id="KOO28470.1"/>
    </source>
</evidence>
<keyword evidence="1" id="KW-0732">Signal</keyword>
<proteinExistence type="predicted"/>
<keyword evidence="4" id="KW-1185">Reference proteome</keyword>
<evidence type="ECO:0000313" key="4">
    <source>
        <dbReference type="Proteomes" id="UP000037460"/>
    </source>
</evidence>
<sequence>MRSRILVTVALFSLTAAAAASCEEWCKHACEELNGNIEQECGGCDTSDPAFTCHPEAANFANRGAAPRGAVPQMYEHHEDRANTAAFDYHPPHVHESGACEFEMIIDHREVNRTWLLGYNKPVLVRGATEDWSARTKWEYDSMLRVYGDSAYHVEHSGNVPLGQLLQRTGKYNMGHMVWPADDCYKELFRPYSPFLSTTAADYEVPSYLKPMRTFQMGIGTGEGIGVPPENHPSSWFAAVVGRKRWILTPPGPQPPPAMLNYPGCLVQKKATASLTCDQLAGDILWVPDWWWHETCGLDNFSVGIGGITYENADKDTRTRPCAVSEGEYRSQDIKYCQEHGCPGLENATIKKPTSQRA</sequence>